<keyword evidence="3 4" id="KW-0129">CBS domain</keyword>
<dbReference type="CDD" id="cd04590">
    <property type="entry name" value="CBS_pair_CorC_HlyC_assoc"/>
    <property type="match status" value="1"/>
</dbReference>
<evidence type="ECO:0000313" key="8">
    <source>
        <dbReference type="Proteomes" id="UP001595776"/>
    </source>
</evidence>
<dbReference type="InterPro" id="IPR046342">
    <property type="entry name" value="CBS_dom_sf"/>
</dbReference>
<dbReference type="InterPro" id="IPR000644">
    <property type="entry name" value="CBS_dom"/>
</dbReference>
<dbReference type="RefSeq" id="WP_231727041.1">
    <property type="nucleotide sequence ID" value="NZ_JBHSCR010000014.1"/>
</dbReference>
<dbReference type="Pfam" id="PF00571">
    <property type="entry name" value="CBS"/>
    <property type="match status" value="2"/>
</dbReference>
<evidence type="ECO:0000256" key="1">
    <source>
        <dbReference type="ARBA" id="ARBA00006446"/>
    </source>
</evidence>
<comment type="similarity">
    <text evidence="1">Belongs to the UPF0053 family. Hemolysin C subfamily.</text>
</comment>
<evidence type="ECO:0000256" key="2">
    <source>
        <dbReference type="ARBA" id="ARBA00022737"/>
    </source>
</evidence>
<dbReference type="EMBL" id="JBHSCR010000014">
    <property type="protein sequence ID" value="MFC4348712.1"/>
    <property type="molecule type" value="Genomic_DNA"/>
</dbReference>
<comment type="caution">
    <text evidence="7">The sequence shown here is derived from an EMBL/GenBank/DDBJ whole genome shotgun (WGS) entry which is preliminary data.</text>
</comment>
<accession>A0ABV8UBY5</accession>
<evidence type="ECO:0000313" key="7">
    <source>
        <dbReference type="EMBL" id="MFC4348712.1"/>
    </source>
</evidence>
<evidence type="ECO:0000256" key="4">
    <source>
        <dbReference type="PROSITE-ProRule" id="PRU00703"/>
    </source>
</evidence>
<dbReference type="InterPro" id="IPR044751">
    <property type="entry name" value="Ion_transp-like_CBS"/>
</dbReference>
<proteinExistence type="inferred from homology"/>
<dbReference type="PANTHER" id="PTHR22777">
    <property type="entry name" value="HEMOLYSIN-RELATED"/>
    <property type="match status" value="1"/>
</dbReference>
<dbReference type="Gene3D" id="3.10.580.10">
    <property type="entry name" value="CBS-domain"/>
    <property type="match status" value="1"/>
</dbReference>
<dbReference type="InterPro" id="IPR016169">
    <property type="entry name" value="FAD-bd_PCMH_sub2"/>
</dbReference>
<evidence type="ECO:0000256" key="5">
    <source>
        <dbReference type="SAM" id="MobiDB-lite"/>
    </source>
</evidence>
<evidence type="ECO:0000259" key="6">
    <source>
        <dbReference type="PROSITE" id="PS51371"/>
    </source>
</evidence>
<dbReference type="SUPFAM" id="SSF54631">
    <property type="entry name" value="CBS-domain pair"/>
    <property type="match status" value="1"/>
</dbReference>
<dbReference type="Proteomes" id="UP001595776">
    <property type="component" value="Unassembled WGS sequence"/>
</dbReference>
<reference evidence="8" key="1">
    <citation type="journal article" date="2019" name="Int. J. Syst. Evol. Microbiol.">
        <title>The Global Catalogue of Microorganisms (GCM) 10K type strain sequencing project: providing services to taxonomists for standard genome sequencing and annotation.</title>
        <authorList>
            <consortium name="The Broad Institute Genomics Platform"/>
            <consortium name="The Broad Institute Genome Sequencing Center for Infectious Disease"/>
            <person name="Wu L."/>
            <person name="Ma J."/>
        </authorList>
    </citation>
    <scope>NUCLEOTIDE SEQUENCE [LARGE SCALE GENOMIC DNA]</scope>
    <source>
        <strain evidence="8">CGMCC 1.15304</strain>
    </source>
</reference>
<organism evidence="7 8">
    <name type="scientific">Kordiimonas lipolytica</name>
    <dbReference type="NCBI Taxonomy" id="1662421"/>
    <lineage>
        <taxon>Bacteria</taxon>
        <taxon>Pseudomonadati</taxon>
        <taxon>Pseudomonadota</taxon>
        <taxon>Alphaproteobacteria</taxon>
        <taxon>Kordiimonadales</taxon>
        <taxon>Kordiimonadaceae</taxon>
        <taxon>Kordiimonas</taxon>
    </lineage>
</organism>
<feature type="compositionally biased region" description="Low complexity" evidence="5">
    <location>
        <begin position="1"/>
        <end position="19"/>
    </location>
</feature>
<dbReference type="InterPro" id="IPR036318">
    <property type="entry name" value="FAD-bd_PCMH-like_sf"/>
</dbReference>
<feature type="region of interest" description="Disordered" evidence="5">
    <location>
        <begin position="1"/>
        <end position="21"/>
    </location>
</feature>
<dbReference type="InterPro" id="IPR005170">
    <property type="entry name" value="Transptr-assoc_dom"/>
</dbReference>
<keyword evidence="2" id="KW-0677">Repeat</keyword>
<dbReference type="PROSITE" id="PS51371">
    <property type="entry name" value="CBS"/>
    <property type="match status" value="2"/>
</dbReference>
<dbReference type="PANTHER" id="PTHR22777:SF27">
    <property type="entry name" value="MAGNESIUM AND COBALT EFFLUX PROTEIN CORC"/>
    <property type="match status" value="1"/>
</dbReference>
<feature type="domain" description="CBS" evidence="6">
    <location>
        <begin position="84"/>
        <end position="144"/>
    </location>
</feature>
<dbReference type="Gene3D" id="3.30.465.10">
    <property type="match status" value="1"/>
</dbReference>
<evidence type="ECO:0000256" key="3">
    <source>
        <dbReference type="ARBA" id="ARBA00023122"/>
    </source>
</evidence>
<gene>
    <name evidence="7" type="ORF">ACFO5Q_12740</name>
</gene>
<protein>
    <submittedName>
        <fullName evidence="7">Hemolysin family protein</fullName>
    </submittedName>
</protein>
<dbReference type="SUPFAM" id="SSF56176">
    <property type="entry name" value="FAD-binding/transporter-associated domain-like"/>
    <property type="match status" value="1"/>
</dbReference>
<sequence>MTDQSASSPSGDSGSASSKGQGGFWRTIRDLLGFRASEVSLRESLEEAIEEHEEETRGQALGEEEREMLFNVLRYGALRVDDVMVPRADIVGVAADIAYDDLIKVFAEANHSRMPVYRETLDTVLGMVHVKDALKATAHGEVGEDFKVSNIQRPVLFVPPSMKVIDLLAKMRLSRTHMAMVVDEYGGTDGLLTVEDIVEEIFGEIEDEHDEIEDPYITPLEGGGYDVDARLEVDELEEVIGVDLLPEELDEDVDTVGGLVFSLAGCVPEIGEVMVHESGYRFEVVDADPRRIHRVRIHVGTEETSQAADD</sequence>
<dbReference type="Pfam" id="PF03471">
    <property type="entry name" value="CorC_HlyC"/>
    <property type="match status" value="1"/>
</dbReference>
<dbReference type="SMART" id="SM01091">
    <property type="entry name" value="CorC_HlyC"/>
    <property type="match status" value="1"/>
</dbReference>
<keyword evidence="8" id="KW-1185">Reference proteome</keyword>
<feature type="domain" description="CBS" evidence="6">
    <location>
        <begin position="151"/>
        <end position="211"/>
    </location>
</feature>
<name>A0ABV8UBY5_9PROT</name>